<dbReference type="Gene3D" id="3.40.630.30">
    <property type="match status" value="1"/>
</dbReference>
<dbReference type="SUPFAM" id="SSF55729">
    <property type="entry name" value="Acyl-CoA N-acyltransferases (Nat)"/>
    <property type="match status" value="1"/>
</dbReference>
<keyword evidence="3" id="KW-1185">Reference proteome</keyword>
<keyword evidence="2" id="KW-0808">Transferase</keyword>
<evidence type="ECO:0000259" key="1">
    <source>
        <dbReference type="PROSITE" id="PS51186"/>
    </source>
</evidence>
<protein>
    <submittedName>
        <fullName evidence="2">GCN5-related N-acetyltransferase</fullName>
    </submittedName>
</protein>
<evidence type="ECO:0000313" key="2">
    <source>
        <dbReference type="EMBL" id="BAY87137.1"/>
    </source>
</evidence>
<dbReference type="PROSITE" id="PS51186">
    <property type="entry name" value="GNAT"/>
    <property type="match status" value="1"/>
</dbReference>
<dbReference type="Pfam" id="PF00583">
    <property type="entry name" value="Acetyltransf_1"/>
    <property type="match status" value="1"/>
</dbReference>
<dbReference type="CDD" id="cd04301">
    <property type="entry name" value="NAT_SF"/>
    <property type="match status" value="1"/>
</dbReference>
<feature type="domain" description="N-acetyltransferase" evidence="1">
    <location>
        <begin position="1"/>
        <end position="107"/>
    </location>
</feature>
<dbReference type="GO" id="GO:0016747">
    <property type="term" value="F:acyltransferase activity, transferring groups other than amino-acyl groups"/>
    <property type="evidence" value="ECO:0007669"/>
    <property type="project" value="InterPro"/>
</dbReference>
<sequence>MDIVEVFVVERINGKLGGFIELNIRNYAEGTESKQVPYVEGWYIDSDIRGKGYGKEFIEQAQIWAIQNGFYELASDAEIENLISIAAHKVLGFKEVDRIVCFIKKLN</sequence>
<name>A0A1Z4M102_9CYAN</name>
<dbReference type="Proteomes" id="UP000218418">
    <property type="component" value="Chromosome"/>
</dbReference>
<gene>
    <name evidence="2" type="ORF">NIES267_66550</name>
</gene>
<proteinExistence type="predicted"/>
<dbReference type="InterPro" id="IPR016181">
    <property type="entry name" value="Acyl_CoA_acyltransferase"/>
</dbReference>
<dbReference type="AlphaFoldDB" id="A0A1Z4M102"/>
<dbReference type="InterPro" id="IPR000182">
    <property type="entry name" value="GNAT_dom"/>
</dbReference>
<accession>A0A1Z4M102</accession>
<dbReference type="EMBL" id="AP018227">
    <property type="protein sequence ID" value="BAY87137.1"/>
    <property type="molecule type" value="Genomic_DNA"/>
</dbReference>
<organism evidence="2 3">
    <name type="scientific">Calothrix parasitica NIES-267</name>
    <dbReference type="NCBI Taxonomy" id="1973488"/>
    <lineage>
        <taxon>Bacteria</taxon>
        <taxon>Bacillati</taxon>
        <taxon>Cyanobacteriota</taxon>
        <taxon>Cyanophyceae</taxon>
        <taxon>Nostocales</taxon>
        <taxon>Calotrichaceae</taxon>
        <taxon>Calothrix</taxon>
    </lineage>
</organism>
<reference evidence="2 3" key="1">
    <citation type="submission" date="2017-06" db="EMBL/GenBank/DDBJ databases">
        <title>Genome sequencing of cyanobaciteial culture collection at National Institute for Environmental Studies (NIES).</title>
        <authorList>
            <person name="Hirose Y."/>
            <person name="Shimura Y."/>
            <person name="Fujisawa T."/>
            <person name="Nakamura Y."/>
            <person name="Kawachi M."/>
        </authorList>
    </citation>
    <scope>NUCLEOTIDE SEQUENCE [LARGE SCALE GENOMIC DNA]</scope>
    <source>
        <strain evidence="2 3">NIES-267</strain>
    </source>
</reference>
<evidence type="ECO:0000313" key="3">
    <source>
        <dbReference type="Proteomes" id="UP000218418"/>
    </source>
</evidence>